<reference evidence="2 3" key="1">
    <citation type="submission" date="2017-09" db="EMBL/GenBank/DDBJ databases">
        <title>A multilocus sequence analysis scheme for characterization of bacteria in the genus Thioclava.</title>
        <authorList>
            <person name="Liu Y."/>
            <person name="Shao Z."/>
        </authorList>
    </citation>
    <scope>NUCLEOTIDE SEQUENCE [LARGE SCALE GENOMIC DNA]</scope>
    <source>
        <strain evidence="2 3">CAU 1312</strain>
    </source>
</reference>
<dbReference type="InterPro" id="IPR036844">
    <property type="entry name" value="Hint_dom_sf"/>
</dbReference>
<sequence length="354" mass="38672">MKTGYQGTFVISWAQTELDGAVGAPVADVRVGACWRWWGQAVRVDGPNDYLILQNAKGEAALRARAARMVGRLMGMAVQGGQPDAAPEDDAAIPEQSFSVTDGFRIYVVSLIELPDVAARLLMFVGAIPPSDCDLWVVDRTLDPRPRQLRLPEPGVICFTPGTMIATPEGPRPVEALRPGDRVATRDDGPQEVLWMGQRRMSGARLYTLQHLRPIRIRAGAFGLDEPERDLLVSPQHRMLVRGPAAQALFNDSEVLVQASDLINGRSVRVEPGLSEVHYIHLLLERHQVIWANGLATESFHPASTALELIAEDQRAGLLRILPGIAEDPLSYGAYARRALSAPEAAILRHDLAA</sequence>
<evidence type="ECO:0000313" key="2">
    <source>
        <dbReference type="EMBL" id="PCD76992.1"/>
    </source>
</evidence>
<protein>
    <submittedName>
        <fullName evidence="2">Hemolysin-type calcium-binding protein</fullName>
    </submittedName>
</protein>
<dbReference type="AlphaFoldDB" id="A0A2A4CRW6"/>
<evidence type="ECO:0000313" key="3">
    <source>
        <dbReference type="Proteomes" id="UP000243507"/>
    </source>
</evidence>
<organism evidence="2 3">
    <name type="scientific">Pseudothioclava arenosa</name>
    <dbReference type="NCBI Taxonomy" id="1795308"/>
    <lineage>
        <taxon>Bacteria</taxon>
        <taxon>Pseudomonadati</taxon>
        <taxon>Pseudomonadota</taxon>
        <taxon>Alphaproteobacteria</taxon>
        <taxon>Rhodobacterales</taxon>
        <taxon>Paracoccaceae</taxon>
        <taxon>Pseudothioclava</taxon>
    </lineage>
</organism>
<dbReference type="Pfam" id="PF13403">
    <property type="entry name" value="Hint_2"/>
    <property type="match status" value="1"/>
</dbReference>
<dbReference type="InterPro" id="IPR028992">
    <property type="entry name" value="Hedgehog/Intein_dom"/>
</dbReference>
<dbReference type="Proteomes" id="UP000243507">
    <property type="component" value="Unassembled WGS sequence"/>
</dbReference>
<gene>
    <name evidence="2" type="ORF">CLN94_04230</name>
</gene>
<keyword evidence="3" id="KW-1185">Reference proteome</keyword>
<proteinExistence type="predicted"/>
<dbReference type="Gene3D" id="2.170.16.10">
    <property type="entry name" value="Hedgehog/Intein (Hint) domain"/>
    <property type="match status" value="1"/>
</dbReference>
<dbReference type="SUPFAM" id="SSF51294">
    <property type="entry name" value="Hedgehog/intein (Hint) domain"/>
    <property type="match status" value="1"/>
</dbReference>
<comment type="caution">
    <text evidence="2">The sequence shown here is derived from an EMBL/GenBank/DDBJ whole genome shotgun (WGS) entry which is preliminary data.</text>
</comment>
<feature type="domain" description="Hedgehog/Intein (Hint)" evidence="1">
    <location>
        <begin position="157"/>
        <end position="303"/>
    </location>
</feature>
<dbReference type="OrthoDB" id="6305173at2"/>
<accession>A0A2A4CRW6</accession>
<dbReference type="EMBL" id="NTJD01000003">
    <property type="protein sequence ID" value="PCD76992.1"/>
    <property type="molecule type" value="Genomic_DNA"/>
</dbReference>
<dbReference type="RefSeq" id="WP_096431509.1">
    <property type="nucleotide sequence ID" value="NZ_NTJD01000003.1"/>
</dbReference>
<dbReference type="CDD" id="cd00081">
    <property type="entry name" value="Hint"/>
    <property type="match status" value="1"/>
</dbReference>
<name>A0A2A4CRW6_9RHOB</name>
<evidence type="ECO:0000259" key="1">
    <source>
        <dbReference type="Pfam" id="PF13403"/>
    </source>
</evidence>